<feature type="compositionally biased region" description="Basic and acidic residues" evidence="1">
    <location>
        <begin position="80"/>
        <end position="90"/>
    </location>
</feature>
<dbReference type="Proteomes" id="UP000236621">
    <property type="component" value="Unassembled WGS sequence"/>
</dbReference>
<feature type="region of interest" description="Disordered" evidence="1">
    <location>
        <begin position="1"/>
        <end position="529"/>
    </location>
</feature>
<feature type="compositionally biased region" description="Basic and acidic residues" evidence="1">
    <location>
        <begin position="53"/>
        <end position="65"/>
    </location>
</feature>
<feature type="compositionally biased region" description="Acidic residues" evidence="1">
    <location>
        <begin position="416"/>
        <end position="434"/>
    </location>
</feature>
<feature type="compositionally biased region" description="Low complexity" evidence="1">
    <location>
        <begin position="40"/>
        <end position="50"/>
    </location>
</feature>
<proteinExistence type="predicted"/>
<comment type="caution">
    <text evidence="2">The sequence shown here is derived from an EMBL/GenBank/DDBJ whole genome shotgun (WGS) entry which is preliminary data.</text>
</comment>
<feature type="compositionally biased region" description="Polar residues" evidence="1">
    <location>
        <begin position="357"/>
        <end position="368"/>
    </location>
</feature>
<dbReference type="OrthoDB" id="5423493at2759"/>
<dbReference type="GO" id="GO:0004386">
    <property type="term" value="F:helicase activity"/>
    <property type="evidence" value="ECO:0007669"/>
    <property type="project" value="UniProtKB-KW"/>
</dbReference>
<feature type="compositionally biased region" description="Polar residues" evidence="1">
    <location>
        <begin position="309"/>
        <end position="324"/>
    </location>
</feature>
<feature type="compositionally biased region" description="Basic and acidic residues" evidence="1">
    <location>
        <begin position="259"/>
        <end position="284"/>
    </location>
</feature>
<feature type="compositionally biased region" description="Basic and acidic residues" evidence="1">
    <location>
        <begin position="22"/>
        <end position="32"/>
    </location>
</feature>
<dbReference type="AlphaFoldDB" id="A0A2K3QGI2"/>
<dbReference type="STRING" id="45235.A0A2K3QGI2"/>
<accession>A0A2K3QGI2</accession>
<evidence type="ECO:0000256" key="1">
    <source>
        <dbReference type="SAM" id="MobiDB-lite"/>
    </source>
</evidence>
<organism evidence="2 3">
    <name type="scientific">Tolypocladium capitatum</name>
    <dbReference type="NCBI Taxonomy" id="45235"/>
    <lineage>
        <taxon>Eukaryota</taxon>
        <taxon>Fungi</taxon>
        <taxon>Dikarya</taxon>
        <taxon>Ascomycota</taxon>
        <taxon>Pezizomycotina</taxon>
        <taxon>Sordariomycetes</taxon>
        <taxon>Hypocreomycetidae</taxon>
        <taxon>Hypocreales</taxon>
        <taxon>Ophiocordycipitaceae</taxon>
        <taxon>Tolypocladium</taxon>
    </lineage>
</organism>
<dbReference type="EMBL" id="NRSZ01000524">
    <property type="protein sequence ID" value="PNY26613.1"/>
    <property type="molecule type" value="Genomic_DNA"/>
</dbReference>
<name>A0A2K3QGI2_9HYPO</name>
<feature type="compositionally biased region" description="Acidic residues" evidence="1">
    <location>
        <begin position="107"/>
        <end position="121"/>
    </location>
</feature>
<reference evidence="2 3" key="1">
    <citation type="submission" date="2017-08" db="EMBL/GenBank/DDBJ databases">
        <title>Harnessing the power of phylogenomics to disentangle the directionality and signatures of interkingdom host jumping in the parasitic fungal genus Tolypocladium.</title>
        <authorList>
            <person name="Quandt C.A."/>
            <person name="Patterson W."/>
            <person name="Spatafora J.W."/>
        </authorList>
    </citation>
    <scope>NUCLEOTIDE SEQUENCE [LARGE SCALE GENOMIC DNA]</scope>
    <source>
        <strain evidence="2 3">CBS 113982</strain>
    </source>
</reference>
<keyword evidence="2" id="KW-0067">ATP-binding</keyword>
<evidence type="ECO:0000313" key="3">
    <source>
        <dbReference type="Proteomes" id="UP000236621"/>
    </source>
</evidence>
<feature type="compositionally biased region" description="Low complexity" evidence="1">
    <location>
        <begin position="448"/>
        <end position="470"/>
    </location>
</feature>
<sequence length="577" mass="63236">MPRPKRARNAPNDAKAPEPLSDTDHLDDDPGRTRGRARTTRSTGSRLSLGEEGAIREANRSRDVALNRLASEDATTTVGDDTRSSVEIGRRALATPAMRRDTTGLDLADDDVFGDLDDSFADGEMPQGGRSADSTSLTLSHFKPRSRQSSIIGRNDAPIRPSSRGPNTPSVSSSFNIGLFRRRAREPSILGASRKPRSETGGTTQNSEVESEGEFQPEAESTPPNDRRKTRHGLRRERGQSSEQPSEQPAESSSRKRKSVEAHDGSARPEKTPRLDSDIEHSDDSDSELSAIASPSPPPLGFFQRPVTPVNQDEITAPPASSDSEGGADAWPDIHTLAKRRRRPSVATPLRADHLSDISSPPSLTHSPNFGEARATKQRGRPATRRQESPKITTADLTNLLPKRRYKRIRDPFDLGSDEELDTTGMAQDEDELSYLDTRAARRRKGSRPPSRAASARPASRAGSRAASRPRGNHPVLRPKQTPASVRRSARSNGTYHHRLSSDKENESGDDGDEEGESRFLPLPDDTFDMGTREATAARVIPSTEELKQAAKKFVEVDKWELEFEEVAESPSPQNAR</sequence>
<feature type="compositionally biased region" description="Low complexity" evidence="1">
    <location>
        <begin position="241"/>
        <end position="252"/>
    </location>
</feature>
<keyword evidence="3" id="KW-1185">Reference proteome</keyword>
<gene>
    <name evidence="2" type="ORF">TCAP_03460</name>
</gene>
<feature type="compositionally biased region" description="Polar residues" evidence="1">
    <location>
        <begin position="164"/>
        <end position="176"/>
    </location>
</feature>
<evidence type="ECO:0000313" key="2">
    <source>
        <dbReference type="EMBL" id="PNY26613.1"/>
    </source>
</evidence>
<keyword evidence="2" id="KW-0378">Hydrolase</keyword>
<keyword evidence="2" id="KW-0547">Nucleotide-binding</keyword>
<protein>
    <submittedName>
        <fullName evidence="2">ATP-dependent RNA helicase MRH4, mitochondrial</fullName>
    </submittedName>
</protein>
<keyword evidence="2" id="KW-0347">Helicase</keyword>